<feature type="compositionally biased region" description="Polar residues" evidence="1">
    <location>
        <begin position="117"/>
        <end position="128"/>
    </location>
</feature>
<dbReference type="EMBL" id="HBHP01001102">
    <property type="protein sequence ID" value="CAD9745249.1"/>
    <property type="molecule type" value="Transcribed_RNA"/>
</dbReference>
<feature type="compositionally biased region" description="Basic and acidic residues" evidence="1">
    <location>
        <begin position="376"/>
        <end position="396"/>
    </location>
</feature>
<feature type="compositionally biased region" description="Polar residues" evidence="1">
    <location>
        <begin position="135"/>
        <end position="145"/>
    </location>
</feature>
<feature type="region of interest" description="Disordered" evidence="1">
    <location>
        <begin position="368"/>
        <end position="410"/>
    </location>
</feature>
<protein>
    <submittedName>
        <fullName evidence="2">Uncharacterized protein</fullName>
    </submittedName>
</protein>
<accession>A0A7S2X5C3</accession>
<feature type="compositionally biased region" description="Acidic residues" evidence="1">
    <location>
        <begin position="228"/>
        <end position="238"/>
    </location>
</feature>
<gene>
    <name evidence="2" type="ORF">LSP00402_LOCUS705</name>
</gene>
<sequence>MSSAFRRTRLQSIMATGHGLTTPPIGSFSFSSMDLGSTDFVTQLNVDDIGLADMNQPDDFANSSLYFWEPKPGFEMESLSVKHESAFKPISPGISPFSEALKLAGSDTSLFREPPRTSLSWTETNRNNDAGYASTFRQSPRSMNVTGKPWRLSSAVTGISSPGTTMSSSPKSPIPQRRYARRELTLRTTRSSTRAARDEGKLESEQLPPKKPETRKTTTNNRQKWNPEPEEIDMDESPNSEILQEEGIPEFSKVKASVGIRRVRGKDGMESRYICEGRHYIGPTTKNRPAYKSKQSWEWDIYPHGVSKHHGKLRIQVKRRGCNPAYPFFPNTLEGVLYAGLFRDIEILRLWNSGVLVRPPRLNFRHDAKTLAVGKDTPKKRNSPEANEPSRSERASQRRKTNKIGSPCTKPTKCTCNSGRCPRERERMPCVACHIEQQCGQRSA</sequence>
<evidence type="ECO:0000313" key="2">
    <source>
        <dbReference type="EMBL" id="CAD9745249.1"/>
    </source>
</evidence>
<reference evidence="2" key="1">
    <citation type="submission" date="2021-01" db="EMBL/GenBank/DDBJ databases">
        <authorList>
            <person name="Corre E."/>
            <person name="Pelletier E."/>
            <person name="Niang G."/>
            <person name="Scheremetjew M."/>
            <person name="Finn R."/>
            <person name="Kale V."/>
            <person name="Holt S."/>
            <person name="Cochrane G."/>
            <person name="Meng A."/>
            <person name="Brown T."/>
            <person name="Cohen L."/>
        </authorList>
    </citation>
    <scope>NUCLEOTIDE SEQUENCE</scope>
    <source>
        <strain evidence="2">CCMP622</strain>
    </source>
</reference>
<evidence type="ECO:0000256" key="1">
    <source>
        <dbReference type="SAM" id="MobiDB-lite"/>
    </source>
</evidence>
<dbReference type="AlphaFoldDB" id="A0A7S2X5C3"/>
<name>A0A7S2X5C3_9EUKA</name>
<feature type="compositionally biased region" description="Basic and acidic residues" evidence="1">
    <location>
        <begin position="195"/>
        <end position="216"/>
    </location>
</feature>
<organism evidence="2">
    <name type="scientific">Lotharella oceanica</name>
    <dbReference type="NCBI Taxonomy" id="641309"/>
    <lineage>
        <taxon>Eukaryota</taxon>
        <taxon>Sar</taxon>
        <taxon>Rhizaria</taxon>
        <taxon>Cercozoa</taxon>
        <taxon>Chlorarachniophyceae</taxon>
        <taxon>Lotharella</taxon>
    </lineage>
</organism>
<feature type="region of interest" description="Disordered" evidence="1">
    <location>
        <begin position="114"/>
        <end position="238"/>
    </location>
</feature>
<feature type="compositionally biased region" description="Polar residues" evidence="1">
    <location>
        <begin position="154"/>
        <end position="171"/>
    </location>
</feature>
<proteinExistence type="predicted"/>